<accession>A0ABV1FIL3</accession>
<gene>
    <name evidence="3" type="ORF">WMO29_10455</name>
</gene>
<sequence length="222" mass="24925">MAEVSISALAADFFHIERDLNKIEESGADWVHVDMMDGHFVPLFGFNQPQVRQLTDWNRACGDVHLMAELTQTMLEECLKLPLQKLTLHVEAAQPEQLAEYLQQIEAKGIEPGLAIAPDTEVDKLLPFLTYIKEILVMSCAPGTEGAVFRETTFERIRDIRRMLNEKKLECGIAVDGGLNEERAVHCIESGANRVIIGRAFFASEDRKGMVERVRKTSVGNL</sequence>
<dbReference type="EC" id="5.1.3.1" evidence="3"/>
<comment type="caution">
    <text evidence="3">The sequence shown here is derived from an EMBL/GenBank/DDBJ whole genome shotgun (WGS) entry which is preliminary data.</text>
</comment>
<reference evidence="3 4" key="1">
    <citation type="submission" date="2024-03" db="EMBL/GenBank/DDBJ databases">
        <title>Human intestinal bacterial collection.</title>
        <authorList>
            <person name="Pauvert C."/>
            <person name="Hitch T.C.A."/>
            <person name="Clavel T."/>
        </authorList>
    </citation>
    <scope>NUCLEOTIDE SEQUENCE [LARGE SCALE GENOMIC DNA]</scope>
    <source>
        <strain evidence="3 4">CLA-AA-H132</strain>
    </source>
</reference>
<dbReference type="CDD" id="cd00429">
    <property type="entry name" value="RPE"/>
    <property type="match status" value="1"/>
</dbReference>
<evidence type="ECO:0000256" key="1">
    <source>
        <dbReference type="ARBA" id="ARBA00022723"/>
    </source>
</evidence>
<keyword evidence="1" id="KW-0479">Metal-binding</keyword>
<dbReference type="InterPro" id="IPR011060">
    <property type="entry name" value="RibuloseP-bd_barrel"/>
</dbReference>
<dbReference type="InterPro" id="IPR013785">
    <property type="entry name" value="Aldolase_TIM"/>
</dbReference>
<dbReference type="Pfam" id="PF00834">
    <property type="entry name" value="Ribul_P_3_epim"/>
    <property type="match status" value="1"/>
</dbReference>
<dbReference type="Proteomes" id="UP001438008">
    <property type="component" value="Unassembled WGS sequence"/>
</dbReference>
<dbReference type="SUPFAM" id="SSF51366">
    <property type="entry name" value="Ribulose-phoshate binding barrel"/>
    <property type="match status" value="1"/>
</dbReference>
<keyword evidence="2 3" id="KW-0413">Isomerase</keyword>
<proteinExistence type="predicted"/>
<name>A0ABV1FIL3_9FIRM</name>
<evidence type="ECO:0000313" key="4">
    <source>
        <dbReference type="Proteomes" id="UP001438008"/>
    </source>
</evidence>
<organism evidence="3 4">
    <name type="scientific">Laedolimicola intestinihominis</name>
    <dbReference type="NCBI Taxonomy" id="3133166"/>
    <lineage>
        <taxon>Bacteria</taxon>
        <taxon>Bacillati</taxon>
        <taxon>Bacillota</taxon>
        <taxon>Clostridia</taxon>
        <taxon>Lachnospirales</taxon>
        <taxon>Lachnospiraceae</taxon>
        <taxon>Laedolimicola</taxon>
    </lineage>
</organism>
<dbReference type="Gene3D" id="3.20.20.70">
    <property type="entry name" value="Aldolase class I"/>
    <property type="match status" value="1"/>
</dbReference>
<evidence type="ECO:0000313" key="3">
    <source>
        <dbReference type="EMBL" id="MEQ2472904.1"/>
    </source>
</evidence>
<dbReference type="GO" id="GO:0004750">
    <property type="term" value="F:D-ribulose-phosphate 3-epimerase activity"/>
    <property type="evidence" value="ECO:0007669"/>
    <property type="project" value="UniProtKB-EC"/>
</dbReference>
<dbReference type="InterPro" id="IPR000056">
    <property type="entry name" value="Ribul_P_3_epim-like"/>
</dbReference>
<dbReference type="PANTHER" id="PTHR11749">
    <property type="entry name" value="RIBULOSE-5-PHOSPHATE-3-EPIMERASE"/>
    <property type="match status" value="1"/>
</dbReference>
<evidence type="ECO:0000256" key="2">
    <source>
        <dbReference type="ARBA" id="ARBA00023235"/>
    </source>
</evidence>
<keyword evidence="4" id="KW-1185">Reference proteome</keyword>
<dbReference type="RefSeq" id="WP_349164730.1">
    <property type="nucleotide sequence ID" value="NZ_JBBMFE010000009.1"/>
</dbReference>
<protein>
    <submittedName>
        <fullName evidence="3">Ribulose-phosphate 3-epimerase</fullName>
        <ecNumber evidence="3">5.1.3.1</ecNumber>
    </submittedName>
</protein>
<dbReference type="EMBL" id="JBBMFE010000009">
    <property type="protein sequence ID" value="MEQ2472904.1"/>
    <property type="molecule type" value="Genomic_DNA"/>
</dbReference>
<dbReference type="NCBIfam" id="NF004076">
    <property type="entry name" value="PRK05581.1-4"/>
    <property type="match status" value="1"/>
</dbReference>